<keyword evidence="1" id="KW-0175">Coiled coil</keyword>
<dbReference type="Proteomes" id="UP000092460">
    <property type="component" value="Unassembled WGS sequence"/>
</dbReference>
<dbReference type="VEuPathDB" id="VectorBase:GPPI008487"/>
<evidence type="ECO:0000256" key="1">
    <source>
        <dbReference type="SAM" id="Coils"/>
    </source>
</evidence>
<dbReference type="EMBL" id="JXJN01003472">
    <property type="status" value="NOT_ANNOTATED_CDS"/>
    <property type="molecule type" value="Genomic_DNA"/>
</dbReference>
<sequence>KYPDIVKQVKKRKERVEICKERIVEKEDELHEIEAKVGELARKLIIDTTSTTSVREFVLLFDGCTNMYLPYHVRYKVAQALMMSQISYCMEVYLSTIVHNIHKIKLLANKTARFVLDVRHHNSVSTQYENRHYNHISRHVSNFLKCSFDNFLTIKYLPCSSHMFSSILQCNFGIGSFNVPE</sequence>
<accession>A0A1B0ATY4</accession>
<reference evidence="3" key="1">
    <citation type="submission" date="2015-01" db="EMBL/GenBank/DDBJ databases">
        <authorList>
            <person name="Aksoy S."/>
            <person name="Warren W."/>
            <person name="Wilson R.K."/>
        </authorList>
    </citation>
    <scope>NUCLEOTIDE SEQUENCE [LARGE SCALE GENOMIC DNA]</scope>
    <source>
        <strain evidence="3">IAEA</strain>
    </source>
</reference>
<evidence type="ECO:0000313" key="2">
    <source>
        <dbReference type="EnsemblMetazoa" id="GPPI008487-PA"/>
    </source>
</evidence>
<evidence type="ECO:0000313" key="3">
    <source>
        <dbReference type="Proteomes" id="UP000092460"/>
    </source>
</evidence>
<protein>
    <submittedName>
        <fullName evidence="2">Uncharacterized protein</fullName>
    </submittedName>
</protein>
<feature type="coiled-coil region" evidence="1">
    <location>
        <begin position="9"/>
        <end position="43"/>
    </location>
</feature>
<organism evidence="2 3">
    <name type="scientific">Glossina palpalis gambiensis</name>
    <dbReference type="NCBI Taxonomy" id="67801"/>
    <lineage>
        <taxon>Eukaryota</taxon>
        <taxon>Metazoa</taxon>
        <taxon>Ecdysozoa</taxon>
        <taxon>Arthropoda</taxon>
        <taxon>Hexapoda</taxon>
        <taxon>Insecta</taxon>
        <taxon>Pterygota</taxon>
        <taxon>Neoptera</taxon>
        <taxon>Endopterygota</taxon>
        <taxon>Diptera</taxon>
        <taxon>Brachycera</taxon>
        <taxon>Muscomorpha</taxon>
        <taxon>Hippoboscoidea</taxon>
        <taxon>Glossinidae</taxon>
        <taxon>Glossina</taxon>
    </lineage>
</organism>
<dbReference type="STRING" id="67801.A0A1B0ATY4"/>
<reference evidence="2" key="2">
    <citation type="submission" date="2020-05" db="UniProtKB">
        <authorList>
            <consortium name="EnsemblMetazoa"/>
        </authorList>
    </citation>
    <scope>IDENTIFICATION</scope>
    <source>
        <strain evidence="2">IAEA</strain>
    </source>
</reference>
<name>A0A1B0ATY4_9MUSC</name>
<proteinExistence type="predicted"/>
<keyword evidence="3" id="KW-1185">Reference proteome</keyword>
<dbReference type="AlphaFoldDB" id="A0A1B0ATY4"/>
<dbReference type="EnsemblMetazoa" id="GPPI008487-RA">
    <property type="protein sequence ID" value="GPPI008487-PA"/>
    <property type="gene ID" value="GPPI008487"/>
</dbReference>